<dbReference type="Gene3D" id="3.40.50.720">
    <property type="entry name" value="NAD(P)-binding Rossmann-like Domain"/>
    <property type="match status" value="1"/>
</dbReference>
<evidence type="ECO:0000259" key="3">
    <source>
        <dbReference type="PROSITE" id="PS50975"/>
    </source>
</evidence>
<evidence type="ECO:0000256" key="1">
    <source>
        <dbReference type="ARBA" id="ARBA00022532"/>
    </source>
</evidence>
<dbReference type="Gene3D" id="3.30.1490.20">
    <property type="entry name" value="ATP-grasp fold, A domain"/>
    <property type="match status" value="1"/>
</dbReference>
<dbReference type="Pfam" id="PF13380">
    <property type="entry name" value="CoA_binding_2"/>
    <property type="match status" value="1"/>
</dbReference>
<dbReference type="InterPro" id="IPR003781">
    <property type="entry name" value="CoA-bd"/>
</dbReference>
<dbReference type="SUPFAM" id="SSF51735">
    <property type="entry name" value="NAD(P)-binding Rossmann-fold domains"/>
    <property type="match status" value="1"/>
</dbReference>
<sequence>MNAAVNPGGLDALFRPRSIAVIGASDDPRKIGGRPIRYMLEAQSQVKVYPVNPTRPQVQGLTAYPTATAIPERVDQAIIAVPARQAEAAVADACAAGVRSIVMFSAGFAEAGEEGAAAQARMMKMIRDAGARLLGPNAMGSFNTAERIFSTFSTAMDRGTPAVGRVGMVSQSGAVGSYLQNLVISRGMAISKFVATGNEADVQAAECLEWMALDPDTDVLMLYMEGCRNGPALIRALRMARQMRKPVIVFKAGRTEAGQSVAASHTGALAGSVQVFDTVLREAGAWSCQTLTEMVDVAYACAQGRLPPDKTLAIVTVSGGVGVMSTDAAMEAGIELPPVSEATLAEIQKELPLAVGLNPVDTTAQTVGDRAMLTRAVERVLRDRPFGSAMLFFANAGRNARDMEILSEPLRALRAEFPLTQLALCVQTTPEYRKQLEDLGYLIFEDPVFCVKALAAAAELSAVRRRPLMLPELAKIALLTLAHSPDEAQSKEILARAGLRFARESVAATPDEAVAAAEAMGYPVVIKVLSAEIGHKSEVGGVALNLTNEDAVRAAFARVTDNAGRAVPEAEIRGVTVGQMITGGIQTIIGGHRDPTFGPIVMFGLGGIYTEVLKDTVLRTAPVTHETALEMIRSIRTFAILDGARGQERADLDAIADAIVSVSQFIATQGPEVESVEINPFIALSKGGCGVDALIHVRG</sequence>
<keyword evidence="4" id="KW-0436">Ligase</keyword>
<dbReference type="PANTHER" id="PTHR42793">
    <property type="entry name" value="COA BINDING DOMAIN CONTAINING PROTEIN"/>
    <property type="match status" value="1"/>
</dbReference>
<keyword evidence="5" id="KW-1185">Reference proteome</keyword>
<dbReference type="SUPFAM" id="SSF52210">
    <property type="entry name" value="Succinyl-CoA synthetase domains"/>
    <property type="match status" value="2"/>
</dbReference>
<reference evidence="4 5" key="1">
    <citation type="submission" date="2024-09" db="EMBL/GenBank/DDBJ databases">
        <authorList>
            <person name="Sun Q."/>
            <person name="Mori K."/>
        </authorList>
    </citation>
    <scope>NUCLEOTIDE SEQUENCE [LARGE SCALE GENOMIC DNA]</scope>
    <source>
        <strain evidence="4 5">TBRC 4938</strain>
    </source>
</reference>
<keyword evidence="1" id="KW-0816">Tricarboxylic acid cycle</keyword>
<dbReference type="EMBL" id="JBHMAA010000006">
    <property type="protein sequence ID" value="MFB9947947.1"/>
    <property type="molecule type" value="Genomic_DNA"/>
</dbReference>
<feature type="domain" description="ATP-grasp" evidence="3">
    <location>
        <begin position="491"/>
        <end position="527"/>
    </location>
</feature>
<dbReference type="Proteomes" id="UP001589692">
    <property type="component" value="Unassembled WGS sequence"/>
</dbReference>
<proteinExistence type="predicted"/>
<keyword evidence="2" id="KW-0067">ATP-binding</keyword>
<comment type="caution">
    <text evidence="4">The sequence shown here is derived from an EMBL/GenBank/DDBJ whole genome shotgun (WGS) entry which is preliminary data.</text>
</comment>
<dbReference type="InterPro" id="IPR032875">
    <property type="entry name" value="Succ_CoA_lig_flav_dom"/>
</dbReference>
<dbReference type="Pfam" id="PF13607">
    <property type="entry name" value="Succ_CoA_lig"/>
    <property type="match status" value="1"/>
</dbReference>
<keyword evidence="2" id="KW-0547">Nucleotide-binding</keyword>
<dbReference type="PANTHER" id="PTHR42793:SF4">
    <property type="entry name" value="BLL6376 PROTEIN"/>
    <property type="match status" value="1"/>
</dbReference>
<organism evidence="4 5">
    <name type="scientific">Rhizobium puerariae</name>
    <dbReference type="NCBI Taxonomy" id="1585791"/>
    <lineage>
        <taxon>Bacteria</taxon>
        <taxon>Pseudomonadati</taxon>
        <taxon>Pseudomonadota</taxon>
        <taxon>Alphaproteobacteria</taxon>
        <taxon>Hyphomicrobiales</taxon>
        <taxon>Rhizobiaceae</taxon>
        <taxon>Rhizobium/Agrobacterium group</taxon>
        <taxon>Rhizobium</taxon>
    </lineage>
</organism>
<dbReference type="Pfam" id="PF13549">
    <property type="entry name" value="ATP-grasp_5"/>
    <property type="match status" value="1"/>
</dbReference>
<dbReference type="SUPFAM" id="SSF56059">
    <property type="entry name" value="Glutathione synthetase ATP-binding domain-like"/>
    <property type="match status" value="1"/>
</dbReference>
<dbReference type="Gene3D" id="3.40.50.261">
    <property type="entry name" value="Succinyl-CoA synthetase domains"/>
    <property type="match status" value="2"/>
</dbReference>
<dbReference type="GO" id="GO:0016874">
    <property type="term" value="F:ligase activity"/>
    <property type="evidence" value="ECO:0007669"/>
    <property type="project" value="UniProtKB-KW"/>
</dbReference>
<dbReference type="InterPro" id="IPR016102">
    <property type="entry name" value="Succinyl-CoA_synth-like"/>
</dbReference>
<dbReference type="InterPro" id="IPR036291">
    <property type="entry name" value="NAD(P)-bd_dom_sf"/>
</dbReference>
<dbReference type="InterPro" id="IPR011761">
    <property type="entry name" value="ATP-grasp"/>
</dbReference>
<dbReference type="SMART" id="SM00881">
    <property type="entry name" value="CoA_binding"/>
    <property type="match status" value="1"/>
</dbReference>
<evidence type="ECO:0000256" key="2">
    <source>
        <dbReference type="PROSITE-ProRule" id="PRU00409"/>
    </source>
</evidence>
<gene>
    <name evidence="4" type="ORF">ACFFP0_03755</name>
</gene>
<dbReference type="RefSeq" id="WP_377256430.1">
    <property type="nucleotide sequence ID" value="NZ_JBHMAA010000006.1"/>
</dbReference>
<evidence type="ECO:0000313" key="4">
    <source>
        <dbReference type="EMBL" id="MFB9947947.1"/>
    </source>
</evidence>
<accession>A0ABV6ADJ1</accession>
<name>A0ABV6ADJ1_9HYPH</name>
<evidence type="ECO:0000313" key="5">
    <source>
        <dbReference type="Proteomes" id="UP001589692"/>
    </source>
</evidence>
<dbReference type="PROSITE" id="PS50975">
    <property type="entry name" value="ATP_GRASP"/>
    <property type="match status" value="1"/>
</dbReference>
<dbReference type="InterPro" id="IPR013815">
    <property type="entry name" value="ATP_grasp_subdomain_1"/>
</dbReference>
<dbReference type="Gene3D" id="3.30.470.20">
    <property type="entry name" value="ATP-grasp fold, B domain"/>
    <property type="match status" value="1"/>
</dbReference>
<protein>
    <submittedName>
        <fullName evidence="4">Acetate--CoA ligase family protein</fullName>
    </submittedName>
</protein>